<dbReference type="PANTHER" id="PTHR14517">
    <property type="entry name" value="RIB43A-RELATED"/>
    <property type="match status" value="1"/>
</dbReference>
<gene>
    <name evidence="12" type="primary">ORF97469</name>
</gene>
<evidence type="ECO:0000256" key="2">
    <source>
        <dbReference type="ARBA" id="ARBA00006875"/>
    </source>
</evidence>
<sequence>MYKLDLPVDYKQAAAIERRRAMEEERKTRIFNSKVRQIGIDKQAIDQQVFDKKQMEEYERKRHEAFAADALRNDRIASMLEKRQENDLRALNQAIDEFRALHQQPSLRREWDLYDPDALKKDKPARVHDDDPRCGISGMQKFCGEDLNGKARKKFQNEQASVWHDAQMREKSRAKQNQDEADRLYDLKQKELDLRAIELQEAEEQCKKAINMATASYNDALNNERREREQLKRQQDLDDNMTEIANHIFGDILTENPAVAQSAFGPHRVITNRWKGMSPQQLEDIRKQQERQRAENERLRQEEELRNKEFERQASANARAAELIEREMARRRRDIQSAQADENRRLAQEQKAHIDFLNREVYTNPPTAAYFMQFNTTTR</sequence>
<feature type="coiled-coil region" evidence="10">
    <location>
        <begin position="185"/>
        <end position="237"/>
    </location>
</feature>
<evidence type="ECO:0000313" key="12">
    <source>
        <dbReference type="EMBL" id="CEK75888.1"/>
    </source>
</evidence>
<keyword evidence="3" id="KW-0963">Cytoplasm</keyword>
<comment type="subcellular location">
    <subcellularLocation>
        <location evidence="1">Cytoplasm</location>
        <location evidence="1">Cytoskeleton</location>
        <location evidence="1">Flagellum axoneme</location>
    </subcellularLocation>
</comment>
<comment type="subunit">
    <text evidence="9">Microtubule inner protein component of sperm flagellar doublet microtubules.</text>
</comment>
<accession>A0A0B7A525</accession>
<evidence type="ECO:0000256" key="10">
    <source>
        <dbReference type="SAM" id="Coils"/>
    </source>
</evidence>
<protein>
    <recommendedName>
        <fullName evidence="13">RIB43A-like with coiled-coils protein 2</fullName>
    </recommendedName>
</protein>
<keyword evidence="7" id="KW-0206">Cytoskeleton</keyword>
<evidence type="ECO:0000256" key="7">
    <source>
        <dbReference type="ARBA" id="ARBA00023212"/>
    </source>
</evidence>
<dbReference type="PANTHER" id="PTHR14517:SF6">
    <property type="entry name" value="RE41410P"/>
    <property type="match status" value="1"/>
</dbReference>
<evidence type="ECO:0000256" key="4">
    <source>
        <dbReference type="ARBA" id="ARBA00022846"/>
    </source>
</evidence>
<evidence type="ECO:0000256" key="5">
    <source>
        <dbReference type="ARBA" id="ARBA00023054"/>
    </source>
</evidence>
<evidence type="ECO:0000256" key="8">
    <source>
        <dbReference type="ARBA" id="ARBA00023273"/>
    </source>
</evidence>
<keyword evidence="8" id="KW-0966">Cell projection</keyword>
<comment type="similarity">
    <text evidence="2">Belongs to the RIB43A family.</text>
</comment>
<dbReference type="Pfam" id="PF05914">
    <property type="entry name" value="RIB43A"/>
    <property type="match status" value="1"/>
</dbReference>
<dbReference type="EMBL" id="HACG01029023">
    <property type="protein sequence ID" value="CEK75888.1"/>
    <property type="molecule type" value="Transcribed_RNA"/>
</dbReference>
<evidence type="ECO:0000256" key="1">
    <source>
        <dbReference type="ARBA" id="ARBA00004611"/>
    </source>
</evidence>
<dbReference type="AlphaFoldDB" id="A0A0B7A525"/>
<organism evidence="12">
    <name type="scientific">Arion vulgaris</name>
    <dbReference type="NCBI Taxonomy" id="1028688"/>
    <lineage>
        <taxon>Eukaryota</taxon>
        <taxon>Metazoa</taxon>
        <taxon>Spiralia</taxon>
        <taxon>Lophotrochozoa</taxon>
        <taxon>Mollusca</taxon>
        <taxon>Gastropoda</taxon>
        <taxon>Heterobranchia</taxon>
        <taxon>Euthyneura</taxon>
        <taxon>Panpulmonata</taxon>
        <taxon>Eupulmonata</taxon>
        <taxon>Stylommatophora</taxon>
        <taxon>Helicina</taxon>
        <taxon>Arionoidea</taxon>
        <taxon>Arionidae</taxon>
        <taxon>Arion</taxon>
    </lineage>
</organism>
<feature type="compositionally biased region" description="Basic and acidic residues" evidence="11">
    <location>
        <begin position="283"/>
        <end position="302"/>
    </location>
</feature>
<keyword evidence="5 10" id="KW-0175">Coiled coil</keyword>
<keyword evidence="6" id="KW-0969">Cilium</keyword>
<evidence type="ECO:0000256" key="6">
    <source>
        <dbReference type="ARBA" id="ARBA00023069"/>
    </source>
</evidence>
<feature type="region of interest" description="Disordered" evidence="11">
    <location>
        <begin position="281"/>
        <end position="302"/>
    </location>
</feature>
<reference evidence="12" key="1">
    <citation type="submission" date="2014-12" db="EMBL/GenBank/DDBJ databases">
        <title>Insight into the proteome of Arion vulgaris.</title>
        <authorList>
            <person name="Aradska J."/>
            <person name="Bulat T."/>
            <person name="Smidak R."/>
            <person name="Sarate P."/>
            <person name="Gangsoo J."/>
            <person name="Sialana F."/>
            <person name="Bilban M."/>
            <person name="Lubec G."/>
        </authorList>
    </citation>
    <scope>NUCLEOTIDE SEQUENCE</scope>
    <source>
        <tissue evidence="12">Skin</tissue>
    </source>
</reference>
<keyword evidence="4" id="KW-0282">Flagellum</keyword>
<evidence type="ECO:0000256" key="9">
    <source>
        <dbReference type="ARBA" id="ARBA00046435"/>
    </source>
</evidence>
<evidence type="ECO:0000256" key="11">
    <source>
        <dbReference type="SAM" id="MobiDB-lite"/>
    </source>
</evidence>
<dbReference type="InterPro" id="IPR008805">
    <property type="entry name" value="RIB43A"/>
</dbReference>
<evidence type="ECO:0008006" key="13">
    <source>
        <dbReference type="Google" id="ProtNLM"/>
    </source>
</evidence>
<evidence type="ECO:0000256" key="3">
    <source>
        <dbReference type="ARBA" id="ARBA00022490"/>
    </source>
</evidence>
<name>A0A0B7A525_9EUPU</name>
<proteinExistence type="inferred from homology"/>